<protein>
    <submittedName>
        <fullName evidence="2">Uncharacterized protein</fullName>
    </submittedName>
</protein>
<proteinExistence type="predicted"/>
<keyword evidence="1" id="KW-0812">Transmembrane</keyword>
<organism evidence="2 3">
    <name type="scientific">Catenulispora subtropica</name>
    <dbReference type="NCBI Taxonomy" id="450798"/>
    <lineage>
        <taxon>Bacteria</taxon>
        <taxon>Bacillati</taxon>
        <taxon>Actinomycetota</taxon>
        <taxon>Actinomycetes</taxon>
        <taxon>Catenulisporales</taxon>
        <taxon>Catenulisporaceae</taxon>
        <taxon>Catenulispora</taxon>
    </lineage>
</organism>
<accession>A0ABP5CRQ3</accession>
<comment type="caution">
    <text evidence="2">The sequence shown here is derived from an EMBL/GenBank/DDBJ whole genome shotgun (WGS) entry which is preliminary data.</text>
</comment>
<dbReference type="EMBL" id="BAAAQM010000012">
    <property type="protein sequence ID" value="GAA1967289.1"/>
    <property type="molecule type" value="Genomic_DNA"/>
</dbReference>
<evidence type="ECO:0000256" key="1">
    <source>
        <dbReference type="SAM" id="Phobius"/>
    </source>
</evidence>
<name>A0ABP5CRQ3_9ACTN</name>
<sequence>MTTKLGVTLLIVGGYVIALGIGGINAASGGTKWLFALLLVIGVVVMGWAMILPWDGGEHAEAGAP</sequence>
<evidence type="ECO:0000313" key="3">
    <source>
        <dbReference type="Proteomes" id="UP001499854"/>
    </source>
</evidence>
<keyword evidence="3" id="KW-1185">Reference proteome</keyword>
<keyword evidence="1" id="KW-0472">Membrane</keyword>
<gene>
    <name evidence="2" type="ORF">GCM10009838_26860</name>
</gene>
<dbReference type="Proteomes" id="UP001499854">
    <property type="component" value="Unassembled WGS sequence"/>
</dbReference>
<reference evidence="3" key="1">
    <citation type="journal article" date="2019" name="Int. J. Syst. Evol. Microbiol.">
        <title>The Global Catalogue of Microorganisms (GCM) 10K type strain sequencing project: providing services to taxonomists for standard genome sequencing and annotation.</title>
        <authorList>
            <consortium name="The Broad Institute Genomics Platform"/>
            <consortium name="The Broad Institute Genome Sequencing Center for Infectious Disease"/>
            <person name="Wu L."/>
            <person name="Ma J."/>
        </authorList>
    </citation>
    <scope>NUCLEOTIDE SEQUENCE [LARGE SCALE GENOMIC DNA]</scope>
    <source>
        <strain evidence="3">JCM 16013</strain>
    </source>
</reference>
<evidence type="ECO:0000313" key="2">
    <source>
        <dbReference type="EMBL" id="GAA1967289.1"/>
    </source>
</evidence>
<keyword evidence="1" id="KW-1133">Transmembrane helix</keyword>
<dbReference type="RefSeq" id="WP_344657306.1">
    <property type="nucleotide sequence ID" value="NZ_BAAAQM010000012.1"/>
</dbReference>
<feature type="transmembrane region" description="Helical" evidence="1">
    <location>
        <begin position="7"/>
        <end position="27"/>
    </location>
</feature>
<feature type="transmembrane region" description="Helical" evidence="1">
    <location>
        <begin position="33"/>
        <end position="52"/>
    </location>
</feature>